<reference evidence="2" key="1">
    <citation type="submission" date="2023-07" db="EMBL/GenBank/DDBJ databases">
        <authorList>
            <person name="Kim M.K."/>
        </authorList>
    </citation>
    <scope>NUCLEOTIDE SEQUENCE</scope>
    <source>
        <strain evidence="2">CA1-15</strain>
    </source>
</reference>
<evidence type="ECO:0000313" key="2">
    <source>
        <dbReference type="EMBL" id="MDO7841893.1"/>
    </source>
</evidence>
<keyword evidence="3" id="KW-1185">Reference proteome</keyword>
<protein>
    <submittedName>
        <fullName evidence="2">Uncharacterized protein</fullName>
    </submittedName>
</protein>
<evidence type="ECO:0000313" key="3">
    <source>
        <dbReference type="Proteomes" id="UP001176468"/>
    </source>
</evidence>
<feature type="region of interest" description="Disordered" evidence="1">
    <location>
        <begin position="37"/>
        <end position="67"/>
    </location>
</feature>
<evidence type="ECO:0000256" key="1">
    <source>
        <dbReference type="SAM" id="MobiDB-lite"/>
    </source>
</evidence>
<dbReference type="RefSeq" id="WP_304560350.1">
    <property type="nucleotide sequence ID" value="NZ_JAUQSZ010000003.1"/>
</dbReference>
<sequence length="103" mass="10879">MGIMLTATFDTRRDAEMTVERLVQEFDVDRTAISIASEGDANTAGDLLAGSDTAADQPGQDDRDDAPLQGAIVVTAEVENEEAAELVRAAFSEFDAAGVVETE</sequence>
<organism evidence="2 3">
    <name type="scientific">Sphingomonas immobilis</name>
    <dbReference type="NCBI Taxonomy" id="3063997"/>
    <lineage>
        <taxon>Bacteria</taxon>
        <taxon>Pseudomonadati</taxon>
        <taxon>Pseudomonadota</taxon>
        <taxon>Alphaproteobacteria</taxon>
        <taxon>Sphingomonadales</taxon>
        <taxon>Sphingomonadaceae</taxon>
        <taxon>Sphingomonas</taxon>
    </lineage>
</organism>
<dbReference type="EMBL" id="JAUQSZ010000003">
    <property type="protein sequence ID" value="MDO7841893.1"/>
    <property type="molecule type" value="Genomic_DNA"/>
</dbReference>
<proteinExistence type="predicted"/>
<gene>
    <name evidence="2" type="ORF">Q5H94_06115</name>
</gene>
<accession>A0ABT8ZX74</accession>
<name>A0ABT8ZX74_9SPHN</name>
<dbReference type="Proteomes" id="UP001176468">
    <property type="component" value="Unassembled WGS sequence"/>
</dbReference>
<comment type="caution">
    <text evidence="2">The sequence shown here is derived from an EMBL/GenBank/DDBJ whole genome shotgun (WGS) entry which is preliminary data.</text>
</comment>